<evidence type="ECO:0008006" key="5">
    <source>
        <dbReference type="Google" id="ProtNLM"/>
    </source>
</evidence>
<evidence type="ECO:0000256" key="1">
    <source>
        <dbReference type="ARBA" id="ARBA00023115"/>
    </source>
</evidence>
<dbReference type="Gene3D" id="3.40.50.150">
    <property type="entry name" value="Vaccinia Virus protein VP39"/>
    <property type="match status" value="1"/>
</dbReference>
<sequence>MSSAAIRHNKVKAKAVTSDDGSRLGATAVAAMVIGFVTSSIMLSTIMQVGPTYLEPVYGNVLAHQWFTSGIVACMTVGAALGSRLWRGLTTGPASGSSEADARTERAIGAALDVVALLTALAPWRTALLFQESRRLGPVWGPVVTHVSLAAPVAAASGFIAAVSVARLAHGRRTAWAAAYVGAAAAAMWARRGASGVHGGCQGLLLVAGYAALSSVMVKLLSRRRRLLLLVAPAVAAVVFGVLTLGSDPRCASGMTARNNAGSAYHMLSRAESVTGWVTVSDEAERRLRVLRSGHSIIGGHWNETQESIFGIFYYADAVRLVSSRRSRRRTNERALIIGLGIGVAARSLHEQGVKVDVVELDPAVYRAAVDFFSLPQNLHGVHLQDGRRFIDDAPDGSYDYIVHDVFTGGSVPAVLFSQSAVAQLGRILAPRGVLAMNYVGMLADTRTLHHVAHTLRSAFAHVRCFAESIEDPAGVTNMMFFASQEPIVFAPGALRNAADPDTIRARVLADMEANEVSVAYDEQSVRLITDAWNPLPEWLAPAAEVHWHAMRGMLPDEYWLNY</sequence>
<name>A0A9W8GW89_9FUNG</name>
<feature type="transmembrane region" description="Helical" evidence="2">
    <location>
        <begin position="21"/>
        <end position="46"/>
    </location>
</feature>
<keyword evidence="1" id="KW-0620">Polyamine biosynthesis</keyword>
<reference evidence="3" key="1">
    <citation type="submission" date="2022-07" db="EMBL/GenBank/DDBJ databases">
        <title>Phylogenomic reconstructions and comparative analyses of Kickxellomycotina fungi.</title>
        <authorList>
            <person name="Reynolds N.K."/>
            <person name="Stajich J.E."/>
            <person name="Barry K."/>
            <person name="Grigoriev I.V."/>
            <person name="Crous P."/>
            <person name="Smith M.E."/>
        </authorList>
    </citation>
    <scope>NUCLEOTIDE SEQUENCE</scope>
    <source>
        <strain evidence="3">BCRC 34297</strain>
    </source>
</reference>
<keyword evidence="2" id="KW-0812">Transmembrane</keyword>
<feature type="transmembrane region" description="Helical" evidence="2">
    <location>
        <begin position="107"/>
        <end position="124"/>
    </location>
</feature>
<proteinExistence type="predicted"/>
<keyword evidence="2" id="KW-1133">Transmembrane helix</keyword>
<accession>A0A9W8GW89</accession>
<feature type="transmembrane region" description="Helical" evidence="2">
    <location>
        <begin position="202"/>
        <end position="220"/>
    </location>
</feature>
<dbReference type="EMBL" id="JANBUH010000775">
    <property type="protein sequence ID" value="KAJ2749487.1"/>
    <property type="molecule type" value="Genomic_DNA"/>
</dbReference>
<dbReference type="InterPro" id="IPR029063">
    <property type="entry name" value="SAM-dependent_MTases_sf"/>
</dbReference>
<gene>
    <name evidence="3" type="ORF">GGI19_005637</name>
</gene>
<dbReference type="GO" id="GO:0006596">
    <property type="term" value="P:polyamine biosynthetic process"/>
    <property type="evidence" value="ECO:0007669"/>
    <property type="project" value="UniProtKB-KW"/>
</dbReference>
<protein>
    <recommendedName>
        <fullName evidence="5">Spermidine synthase</fullName>
    </recommendedName>
</protein>
<feature type="transmembrane region" description="Helical" evidence="2">
    <location>
        <begin position="173"/>
        <end position="190"/>
    </location>
</feature>
<dbReference type="Pfam" id="PF01564">
    <property type="entry name" value="Spermine_synth"/>
    <property type="match status" value="1"/>
</dbReference>
<feature type="transmembrane region" description="Helical" evidence="2">
    <location>
        <begin position="66"/>
        <end position="86"/>
    </location>
</feature>
<dbReference type="OrthoDB" id="2016285at2759"/>
<evidence type="ECO:0000313" key="4">
    <source>
        <dbReference type="Proteomes" id="UP001140011"/>
    </source>
</evidence>
<keyword evidence="2" id="KW-0472">Membrane</keyword>
<dbReference type="PANTHER" id="PTHR43317:SF1">
    <property type="entry name" value="THERMOSPERMINE SYNTHASE ACAULIS5"/>
    <property type="match status" value="1"/>
</dbReference>
<dbReference type="Proteomes" id="UP001140011">
    <property type="component" value="Unassembled WGS sequence"/>
</dbReference>
<dbReference type="PANTHER" id="PTHR43317">
    <property type="entry name" value="THERMOSPERMINE SYNTHASE ACAULIS5"/>
    <property type="match status" value="1"/>
</dbReference>
<dbReference type="SUPFAM" id="SSF53335">
    <property type="entry name" value="S-adenosyl-L-methionine-dependent methyltransferases"/>
    <property type="match status" value="1"/>
</dbReference>
<dbReference type="AlphaFoldDB" id="A0A9W8GW89"/>
<evidence type="ECO:0000256" key="2">
    <source>
        <dbReference type="SAM" id="Phobius"/>
    </source>
</evidence>
<organism evidence="3 4">
    <name type="scientific">Coemansia pectinata</name>
    <dbReference type="NCBI Taxonomy" id="1052879"/>
    <lineage>
        <taxon>Eukaryota</taxon>
        <taxon>Fungi</taxon>
        <taxon>Fungi incertae sedis</taxon>
        <taxon>Zoopagomycota</taxon>
        <taxon>Kickxellomycotina</taxon>
        <taxon>Kickxellomycetes</taxon>
        <taxon>Kickxellales</taxon>
        <taxon>Kickxellaceae</taxon>
        <taxon>Coemansia</taxon>
    </lineage>
</organism>
<dbReference type="NCBIfam" id="NF037959">
    <property type="entry name" value="MFS_SpdSyn"/>
    <property type="match status" value="1"/>
</dbReference>
<feature type="transmembrane region" description="Helical" evidence="2">
    <location>
        <begin position="227"/>
        <end position="246"/>
    </location>
</feature>
<comment type="caution">
    <text evidence="3">The sequence shown here is derived from an EMBL/GenBank/DDBJ whole genome shotgun (WGS) entry which is preliminary data.</text>
</comment>
<evidence type="ECO:0000313" key="3">
    <source>
        <dbReference type="EMBL" id="KAJ2749487.1"/>
    </source>
</evidence>
<feature type="transmembrane region" description="Helical" evidence="2">
    <location>
        <begin position="144"/>
        <end position="166"/>
    </location>
</feature>
<keyword evidence="4" id="KW-1185">Reference proteome</keyword>